<dbReference type="STRING" id="1129794.C427_2366"/>
<dbReference type="eggNOG" id="COG3385">
    <property type="taxonomic scope" value="Bacteria"/>
</dbReference>
<keyword evidence="2" id="KW-1185">Reference proteome</keyword>
<reference evidence="1 2" key="1">
    <citation type="journal article" date="2013" name="Genome Announc.">
        <title>Complete Genome Sequence of Glaciecola psychrophila Strain 170T.</title>
        <authorList>
            <person name="Yin J."/>
            <person name="Chen J."/>
            <person name="Liu G."/>
            <person name="Yu Y."/>
            <person name="Song L."/>
            <person name="Wang X."/>
            <person name="Qu X."/>
        </authorList>
    </citation>
    <scope>NUCLEOTIDE SEQUENCE [LARGE SCALE GENOMIC DNA]</scope>
    <source>
        <strain evidence="1 2">170</strain>
    </source>
</reference>
<evidence type="ECO:0000313" key="1">
    <source>
        <dbReference type="EMBL" id="AGH44475.1"/>
    </source>
</evidence>
<proteinExistence type="predicted"/>
<dbReference type="KEGG" id="gps:C427_2366"/>
<dbReference type="RefSeq" id="WP_015430764.1">
    <property type="nucleotide sequence ID" value="NC_020514.1"/>
</dbReference>
<dbReference type="EMBL" id="CP003837">
    <property type="protein sequence ID" value="AGH44475.1"/>
    <property type="molecule type" value="Genomic_DNA"/>
</dbReference>
<dbReference type="OrthoDB" id="9796012at2"/>
<protein>
    <submittedName>
        <fullName evidence="1">Uncharacterized protein</fullName>
    </submittedName>
</protein>
<name>M4RLI0_9ALTE</name>
<dbReference type="AlphaFoldDB" id="M4RLI0"/>
<dbReference type="PATRIC" id="fig|1129794.4.peg.2346"/>
<organism evidence="1 2">
    <name type="scientific">Paraglaciecola psychrophila 170</name>
    <dbReference type="NCBI Taxonomy" id="1129794"/>
    <lineage>
        <taxon>Bacteria</taxon>
        <taxon>Pseudomonadati</taxon>
        <taxon>Pseudomonadota</taxon>
        <taxon>Gammaproteobacteria</taxon>
        <taxon>Alteromonadales</taxon>
        <taxon>Alteromonadaceae</taxon>
        <taxon>Paraglaciecola</taxon>
    </lineage>
</organism>
<gene>
    <name evidence="1" type="ORF">C427_2366</name>
</gene>
<sequence>MSIIFHIHLSQLKKIHHLANNTHAVDFLASLSHDELTLTIENNLPNNYRERIYTPTKTLFMLLAQTLNEDRSCSKAVNDILIQAHFVDNTSANTAVYCKAQKRLSPSLLTQLVNKTGELIHRTVPQKWRWFGRSVSLIDDARHKK</sequence>
<evidence type="ECO:0000313" key="2">
    <source>
        <dbReference type="Proteomes" id="UP000011864"/>
    </source>
</evidence>
<dbReference type="HOGENOM" id="CLU_1785028_0_0_6"/>
<dbReference type="Proteomes" id="UP000011864">
    <property type="component" value="Chromosome"/>
</dbReference>
<accession>M4RLI0</accession>